<keyword evidence="1" id="KW-0812">Transmembrane</keyword>
<evidence type="ECO:0000313" key="3">
    <source>
        <dbReference type="Proteomes" id="UP001516400"/>
    </source>
</evidence>
<proteinExistence type="predicted"/>
<sequence>MKIYHRIVKIICFEMKVISGVRPSVTSFIIITFIILVLVITGILVNFFASASISRLILIILIIIVALIGISSLAAFEMYRRKLIEKTGKNQNGTSEQPILPRQVIQNGDGSYSNRNTLQV</sequence>
<dbReference type="Proteomes" id="UP001516400">
    <property type="component" value="Unassembled WGS sequence"/>
</dbReference>
<protein>
    <submittedName>
        <fullName evidence="2">Uncharacterized protein</fullName>
    </submittedName>
</protein>
<accession>A0ABD2NLC5</accession>
<feature type="transmembrane region" description="Helical" evidence="1">
    <location>
        <begin position="55"/>
        <end position="76"/>
    </location>
</feature>
<gene>
    <name evidence="2" type="ORF">HHI36_016997</name>
</gene>
<organism evidence="2 3">
    <name type="scientific">Cryptolaemus montrouzieri</name>
    <dbReference type="NCBI Taxonomy" id="559131"/>
    <lineage>
        <taxon>Eukaryota</taxon>
        <taxon>Metazoa</taxon>
        <taxon>Ecdysozoa</taxon>
        <taxon>Arthropoda</taxon>
        <taxon>Hexapoda</taxon>
        <taxon>Insecta</taxon>
        <taxon>Pterygota</taxon>
        <taxon>Neoptera</taxon>
        <taxon>Endopterygota</taxon>
        <taxon>Coleoptera</taxon>
        <taxon>Polyphaga</taxon>
        <taxon>Cucujiformia</taxon>
        <taxon>Coccinelloidea</taxon>
        <taxon>Coccinellidae</taxon>
        <taxon>Scymninae</taxon>
        <taxon>Scymnini</taxon>
        <taxon>Cryptolaemus</taxon>
    </lineage>
</organism>
<name>A0ABD2NLC5_9CUCU</name>
<dbReference type="AlphaFoldDB" id="A0ABD2NLC5"/>
<evidence type="ECO:0000256" key="1">
    <source>
        <dbReference type="SAM" id="Phobius"/>
    </source>
</evidence>
<comment type="caution">
    <text evidence="2">The sequence shown here is derived from an EMBL/GenBank/DDBJ whole genome shotgun (WGS) entry which is preliminary data.</text>
</comment>
<reference evidence="2 3" key="1">
    <citation type="journal article" date="2021" name="BMC Biol.">
        <title>Horizontally acquired antibacterial genes associated with adaptive radiation of ladybird beetles.</title>
        <authorList>
            <person name="Li H.S."/>
            <person name="Tang X.F."/>
            <person name="Huang Y.H."/>
            <person name="Xu Z.Y."/>
            <person name="Chen M.L."/>
            <person name="Du X.Y."/>
            <person name="Qiu B.Y."/>
            <person name="Chen P.T."/>
            <person name="Zhang W."/>
            <person name="Slipinski A."/>
            <person name="Escalona H.E."/>
            <person name="Waterhouse R.M."/>
            <person name="Zwick A."/>
            <person name="Pang H."/>
        </authorList>
    </citation>
    <scope>NUCLEOTIDE SEQUENCE [LARGE SCALE GENOMIC DNA]</scope>
    <source>
        <strain evidence="2">SYSU2018</strain>
    </source>
</reference>
<evidence type="ECO:0000313" key="2">
    <source>
        <dbReference type="EMBL" id="KAL3279487.1"/>
    </source>
</evidence>
<keyword evidence="1" id="KW-0472">Membrane</keyword>
<dbReference type="EMBL" id="JABFTP020000124">
    <property type="protein sequence ID" value="KAL3279487.1"/>
    <property type="molecule type" value="Genomic_DNA"/>
</dbReference>
<feature type="transmembrane region" description="Helical" evidence="1">
    <location>
        <begin position="25"/>
        <end position="49"/>
    </location>
</feature>
<keyword evidence="3" id="KW-1185">Reference proteome</keyword>
<keyword evidence="1" id="KW-1133">Transmembrane helix</keyword>